<dbReference type="AlphaFoldDB" id="A0A9P6AG35"/>
<reference evidence="1" key="1">
    <citation type="journal article" date="2020" name="Nat. Commun.">
        <title>Large-scale genome sequencing of mycorrhizal fungi provides insights into the early evolution of symbiotic traits.</title>
        <authorList>
            <person name="Miyauchi S."/>
            <person name="Kiss E."/>
            <person name="Kuo A."/>
            <person name="Drula E."/>
            <person name="Kohler A."/>
            <person name="Sanchez-Garcia M."/>
            <person name="Morin E."/>
            <person name="Andreopoulos B."/>
            <person name="Barry K.W."/>
            <person name="Bonito G."/>
            <person name="Buee M."/>
            <person name="Carver A."/>
            <person name="Chen C."/>
            <person name="Cichocki N."/>
            <person name="Clum A."/>
            <person name="Culley D."/>
            <person name="Crous P.W."/>
            <person name="Fauchery L."/>
            <person name="Girlanda M."/>
            <person name="Hayes R.D."/>
            <person name="Keri Z."/>
            <person name="LaButti K."/>
            <person name="Lipzen A."/>
            <person name="Lombard V."/>
            <person name="Magnuson J."/>
            <person name="Maillard F."/>
            <person name="Murat C."/>
            <person name="Nolan M."/>
            <person name="Ohm R.A."/>
            <person name="Pangilinan J."/>
            <person name="Pereira M.F."/>
            <person name="Perotto S."/>
            <person name="Peter M."/>
            <person name="Pfister S."/>
            <person name="Riley R."/>
            <person name="Sitrit Y."/>
            <person name="Stielow J.B."/>
            <person name="Szollosi G."/>
            <person name="Zifcakova L."/>
            <person name="Stursova M."/>
            <person name="Spatafora J.W."/>
            <person name="Tedersoo L."/>
            <person name="Vaario L.M."/>
            <person name="Yamada A."/>
            <person name="Yan M."/>
            <person name="Wang P."/>
            <person name="Xu J."/>
            <person name="Bruns T."/>
            <person name="Baldrian P."/>
            <person name="Vilgalys R."/>
            <person name="Dunand C."/>
            <person name="Henrissat B."/>
            <person name="Grigoriev I.V."/>
            <person name="Hibbett D."/>
            <person name="Nagy L.G."/>
            <person name="Martin F.M."/>
        </authorList>
    </citation>
    <scope>NUCLEOTIDE SEQUENCE</scope>
    <source>
        <strain evidence="1">UP504</strain>
    </source>
</reference>
<name>A0A9P6AG35_9AGAM</name>
<sequence>MGGNLFHEVKVPDACNGLVTDANHGFFKESDKYLFMTSTYLIHLQANVPLFLAYSNGLTQEHYQSYFLQLFQALTKYMGASRELKDKHLAQVVDFSIAQRNGFIEAFADFHLLGAGISQSYIELESFSMQHHDYRVWAQKLIKGCEVHWMRSVKIIGRNGHYMNDEHLFQLYCNGLLSAQSQCEFQSAYLKIKNQFPKTVIWLEWWTKESIAQMIFPIFKSMGEETDVRLPSSTNAVESLHC</sequence>
<evidence type="ECO:0000313" key="2">
    <source>
        <dbReference type="Proteomes" id="UP000886523"/>
    </source>
</evidence>
<dbReference type="OrthoDB" id="3046222at2759"/>
<comment type="caution">
    <text evidence="1">The sequence shown here is derived from an EMBL/GenBank/DDBJ whole genome shotgun (WGS) entry which is preliminary data.</text>
</comment>
<gene>
    <name evidence="1" type="ORF">BS47DRAFT_1307967</name>
</gene>
<keyword evidence="2" id="KW-1185">Reference proteome</keyword>
<dbReference type="Proteomes" id="UP000886523">
    <property type="component" value="Unassembled WGS sequence"/>
</dbReference>
<organism evidence="1 2">
    <name type="scientific">Hydnum rufescens UP504</name>
    <dbReference type="NCBI Taxonomy" id="1448309"/>
    <lineage>
        <taxon>Eukaryota</taxon>
        <taxon>Fungi</taxon>
        <taxon>Dikarya</taxon>
        <taxon>Basidiomycota</taxon>
        <taxon>Agaricomycotina</taxon>
        <taxon>Agaricomycetes</taxon>
        <taxon>Cantharellales</taxon>
        <taxon>Hydnaceae</taxon>
        <taxon>Hydnum</taxon>
    </lineage>
</organism>
<protein>
    <submittedName>
        <fullName evidence="1">Uncharacterized protein</fullName>
    </submittedName>
</protein>
<evidence type="ECO:0000313" key="1">
    <source>
        <dbReference type="EMBL" id="KAF9504569.1"/>
    </source>
</evidence>
<proteinExistence type="predicted"/>
<dbReference type="EMBL" id="MU129213">
    <property type="protein sequence ID" value="KAF9504569.1"/>
    <property type="molecule type" value="Genomic_DNA"/>
</dbReference>
<accession>A0A9P6AG35</accession>